<proteinExistence type="predicted"/>
<dbReference type="Gene3D" id="3.40.50.1820">
    <property type="entry name" value="alpha/beta hydrolase"/>
    <property type="match status" value="1"/>
</dbReference>
<feature type="domain" description="BAAT/Acyl-CoA thioester hydrolase C-terminal" evidence="1">
    <location>
        <begin position="43"/>
        <end position="155"/>
    </location>
</feature>
<dbReference type="InterPro" id="IPR014940">
    <property type="entry name" value="BAAT_C"/>
</dbReference>
<dbReference type="GO" id="GO:0006637">
    <property type="term" value="P:acyl-CoA metabolic process"/>
    <property type="evidence" value="ECO:0007669"/>
    <property type="project" value="TreeGrafter"/>
</dbReference>
<dbReference type="AlphaFoldDB" id="A0A8C3TTA0"/>
<organism evidence="2 3">
    <name type="scientific">Catharus ustulatus</name>
    <name type="common">Russet-backed thrush</name>
    <name type="synonym">Hylocichla ustulatus</name>
    <dbReference type="NCBI Taxonomy" id="91951"/>
    <lineage>
        <taxon>Eukaryota</taxon>
        <taxon>Metazoa</taxon>
        <taxon>Chordata</taxon>
        <taxon>Craniata</taxon>
        <taxon>Vertebrata</taxon>
        <taxon>Euteleostomi</taxon>
        <taxon>Archelosauria</taxon>
        <taxon>Archosauria</taxon>
        <taxon>Dinosauria</taxon>
        <taxon>Saurischia</taxon>
        <taxon>Theropoda</taxon>
        <taxon>Coelurosauria</taxon>
        <taxon>Aves</taxon>
        <taxon>Neognathae</taxon>
        <taxon>Neoaves</taxon>
        <taxon>Telluraves</taxon>
        <taxon>Australaves</taxon>
        <taxon>Passeriformes</taxon>
        <taxon>Turdidae</taxon>
        <taxon>Catharus</taxon>
    </lineage>
</organism>
<dbReference type="PANTHER" id="PTHR10824">
    <property type="entry name" value="ACYL-COENZYME A THIOESTERASE-RELATED"/>
    <property type="match status" value="1"/>
</dbReference>
<reference evidence="2" key="1">
    <citation type="submission" date="2020-10" db="EMBL/GenBank/DDBJ databases">
        <title>Catharus ustulatus (Swainson's thrush) genome, bCatUst1, primary haplotype v2.</title>
        <authorList>
            <person name="Delmore K."/>
            <person name="Vafadar M."/>
            <person name="Formenti G."/>
            <person name="Chow W."/>
            <person name="Pelan S."/>
            <person name="Howe K."/>
            <person name="Rhie A."/>
            <person name="Mountcastle J."/>
            <person name="Haase B."/>
            <person name="Fedrigo O."/>
            <person name="Jarvis E.D."/>
        </authorList>
    </citation>
    <scope>NUCLEOTIDE SEQUENCE [LARGE SCALE GENOMIC DNA]</scope>
</reference>
<dbReference type="SUPFAM" id="SSF53474">
    <property type="entry name" value="alpha/beta-Hydrolases"/>
    <property type="match status" value="1"/>
</dbReference>
<evidence type="ECO:0000259" key="1">
    <source>
        <dbReference type="Pfam" id="PF08840"/>
    </source>
</evidence>
<dbReference type="Ensembl" id="ENSCUST00005004586.1">
    <property type="protein sequence ID" value="ENSCUSP00005004394.1"/>
    <property type="gene ID" value="ENSCUSG00005002849.1"/>
</dbReference>
<name>A0A8C3TTA0_CATUS</name>
<dbReference type="Proteomes" id="UP000694563">
    <property type="component" value="Chromosome 6"/>
</dbReference>
<dbReference type="GO" id="GO:0006631">
    <property type="term" value="P:fatty acid metabolic process"/>
    <property type="evidence" value="ECO:0007669"/>
    <property type="project" value="TreeGrafter"/>
</dbReference>
<sequence length="157" mass="17116">LLSHPVKGPGVGLLGFSKGDEVPLAKVAFLKNIVAGFSPVGTKATNSKFLDYFDVMDDPFQAPGNQSLIPLEKAEAQLLFLVGQDDRVVKSDYATEVCKILQAQGKGNFQILSYPGTGHPVFHKRAILGGEFWAYSKAQVHAWSQIQAFFKKHLIGN</sequence>
<dbReference type="InterPro" id="IPR029058">
    <property type="entry name" value="AB_hydrolase_fold"/>
</dbReference>
<keyword evidence="3" id="KW-1185">Reference proteome</keyword>
<evidence type="ECO:0000313" key="2">
    <source>
        <dbReference type="Ensembl" id="ENSCUSP00005004394.1"/>
    </source>
</evidence>
<accession>A0A8C3TTA0</accession>
<dbReference type="Pfam" id="PF08840">
    <property type="entry name" value="BAAT_C"/>
    <property type="match status" value="1"/>
</dbReference>
<evidence type="ECO:0000313" key="3">
    <source>
        <dbReference type="Proteomes" id="UP000694563"/>
    </source>
</evidence>
<reference evidence="2" key="2">
    <citation type="submission" date="2025-08" db="UniProtKB">
        <authorList>
            <consortium name="Ensembl"/>
        </authorList>
    </citation>
    <scope>IDENTIFICATION</scope>
</reference>
<dbReference type="PANTHER" id="PTHR10824:SF17">
    <property type="entry name" value="ACYL-COENZYME A THIOESTERASE 6"/>
    <property type="match status" value="1"/>
</dbReference>
<protein>
    <recommendedName>
        <fullName evidence="1">BAAT/Acyl-CoA thioester hydrolase C-terminal domain-containing protein</fullName>
    </recommendedName>
</protein>
<reference evidence="2" key="3">
    <citation type="submission" date="2025-09" db="UniProtKB">
        <authorList>
            <consortium name="Ensembl"/>
        </authorList>
    </citation>
    <scope>IDENTIFICATION</scope>
</reference>
<dbReference type="GO" id="GO:0047617">
    <property type="term" value="F:fatty acyl-CoA hydrolase activity"/>
    <property type="evidence" value="ECO:0007669"/>
    <property type="project" value="TreeGrafter"/>
</dbReference>